<accession>A0A6M3L616</accession>
<proteinExistence type="predicted"/>
<dbReference type="Gene3D" id="2.40.10.10">
    <property type="entry name" value="Trypsin-like serine proteases"/>
    <property type="match status" value="1"/>
</dbReference>
<dbReference type="EMBL" id="MT142789">
    <property type="protein sequence ID" value="QJA88578.1"/>
    <property type="molecule type" value="Genomic_DNA"/>
</dbReference>
<dbReference type="SUPFAM" id="SSF50494">
    <property type="entry name" value="Trypsin-like serine proteases"/>
    <property type="match status" value="1"/>
</dbReference>
<organism evidence="1">
    <name type="scientific">viral metagenome</name>
    <dbReference type="NCBI Taxonomy" id="1070528"/>
    <lineage>
        <taxon>unclassified sequences</taxon>
        <taxon>metagenomes</taxon>
        <taxon>organismal metagenomes</taxon>
    </lineage>
</organism>
<dbReference type="Pfam" id="PF13365">
    <property type="entry name" value="Trypsin_2"/>
    <property type="match status" value="1"/>
</dbReference>
<protein>
    <submittedName>
        <fullName evidence="1">Putative trypsin-like peptidase domain containing protein</fullName>
    </submittedName>
</protein>
<reference evidence="1" key="1">
    <citation type="submission" date="2020-03" db="EMBL/GenBank/DDBJ databases">
        <title>The deep terrestrial virosphere.</title>
        <authorList>
            <person name="Holmfeldt K."/>
            <person name="Nilsson E."/>
            <person name="Simone D."/>
            <person name="Lopez-Fernandez M."/>
            <person name="Wu X."/>
            <person name="de Brujin I."/>
            <person name="Lundin D."/>
            <person name="Andersson A."/>
            <person name="Bertilsson S."/>
            <person name="Dopson M."/>
        </authorList>
    </citation>
    <scope>NUCLEOTIDE SEQUENCE</scope>
    <source>
        <strain evidence="1">MM415B02734</strain>
    </source>
</reference>
<sequence>MGKKIIHISAFITAILFVCLVSVSSAFDSVQGKPIEFESPEHTFIAVTTIGEATGACYDPDTGRHVMRRGAFVIQGSGFVLDDGIVLTAAHVIHPSSVKIMIESNYFYITRSVGIIWKKTYLSVDTGGRLDVLEEAITAEITYMDRMTDVALLKYDAKACTVFQPSPYKLQATTSYHPMYGPFENLGISNPVAMYVHQRDEEGERLVRQFEVRHGKVISPRPISRFPEILQWLETSDFTIDAKVIPGDSGSPVFAWMNGEPIIIGIARAREVIVPFGFDFEGAWAYATKIDVVMAIIEAQTAVS</sequence>
<dbReference type="InterPro" id="IPR043504">
    <property type="entry name" value="Peptidase_S1_PA_chymotrypsin"/>
</dbReference>
<gene>
    <name evidence="1" type="ORF">MM415B02734_0008</name>
</gene>
<dbReference type="AlphaFoldDB" id="A0A6M3L616"/>
<dbReference type="InterPro" id="IPR009003">
    <property type="entry name" value="Peptidase_S1_PA"/>
</dbReference>
<name>A0A6M3L616_9ZZZZ</name>
<evidence type="ECO:0000313" key="1">
    <source>
        <dbReference type="EMBL" id="QJA88578.1"/>
    </source>
</evidence>